<name>A0A0D8XAH9_DICVI</name>
<dbReference type="OrthoDB" id="422700at2759"/>
<feature type="domain" description="Josephin" evidence="7">
    <location>
        <begin position="16"/>
        <end position="147"/>
    </location>
</feature>
<dbReference type="GO" id="GO:0016579">
    <property type="term" value="P:protein deubiquitination"/>
    <property type="evidence" value="ECO:0007669"/>
    <property type="project" value="InterPro"/>
</dbReference>
<comment type="catalytic activity">
    <reaction evidence="1">
        <text>Thiol-dependent hydrolysis of ester, thioester, amide, peptide and isopeptide bonds formed by the C-terminal Gly of ubiquitin (a 76-residue protein attached to proteins as an intracellular targeting signal).</text>
        <dbReference type="EC" id="3.4.19.12"/>
    </reaction>
</comment>
<keyword evidence="4" id="KW-0833">Ubl conjugation pathway</keyword>
<dbReference type="PROSITE" id="PS50957">
    <property type="entry name" value="JOSEPHIN"/>
    <property type="match status" value="1"/>
</dbReference>
<reference evidence="9" key="2">
    <citation type="journal article" date="2016" name="Sci. Rep.">
        <title>Dictyocaulus viviparus genome, variome and transcriptome elucidate lungworm biology and support future intervention.</title>
        <authorList>
            <person name="McNulty S.N."/>
            <person name="Strube C."/>
            <person name="Rosa B.A."/>
            <person name="Martin J.C."/>
            <person name="Tyagi R."/>
            <person name="Choi Y.J."/>
            <person name="Wang Q."/>
            <person name="Hallsworth Pepin K."/>
            <person name="Zhang X."/>
            <person name="Ozersky P."/>
            <person name="Wilson R.K."/>
            <person name="Sternberg P.W."/>
            <person name="Gasser R.B."/>
            <person name="Mitreva M."/>
        </authorList>
    </citation>
    <scope>NUCLEOTIDE SEQUENCE [LARGE SCALE GENOMIC DNA]</scope>
    <source>
        <strain evidence="9">HannoverDv2000</strain>
    </source>
</reference>
<evidence type="ECO:0000256" key="6">
    <source>
        <dbReference type="PROSITE-ProRule" id="PRU00331"/>
    </source>
</evidence>
<dbReference type="SMART" id="SM01246">
    <property type="entry name" value="Josephin"/>
    <property type="match status" value="1"/>
</dbReference>
<comment type="caution">
    <text evidence="6">Lacks conserved residue(s) required for the propagation of feature annotation.</text>
</comment>
<evidence type="ECO:0000256" key="2">
    <source>
        <dbReference type="ARBA" id="ARBA00012759"/>
    </source>
</evidence>
<evidence type="ECO:0000313" key="8">
    <source>
        <dbReference type="EMBL" id="KJH40649.1"/>
    </source>
</evidence>
<dbReference type="InterPro" id="IPR040053">
    <property type="entry name" value="JOSD1/2"/>
</dbReference>
<evidence type="ECO:0000256" key="3">
    <source>
        <dbReference type="ARBA" id="ARBA00022670"/>
    </source>
</evidence>
<evidence type="ECO:0000256" key="1">
    <source>
        <dbReference type="ARBA" id="ARBA00000707"/>
    </source>
</evidence>
<sequence>MDGIAVCKAFVLEELVVRMYHERQSQQMCLVHALNALFQKPQFTAKSLDEICYTLNDSRWFNPHRMSVDRICFDKLHALIVNVPTKSFLPLWKGRHWYTILRLDNGKLINLDSKLSQPEEIHDIYEHCRRLLMKTGDANQLFLVVEL</sequence>
<dbReference type="EC" id="3.4.19.12" evidence="2"/>
<dbReference type="EMBL" id="KN717067">
    <property type="protein sequence ID" value="KJH40649.1"/>
    <property type="molecule type" value="Genomic_DNA"/>
</dbReference>
<dbReference type="STRING" id="29172.A0A0D8XAH9"/>
<organism evidence="8 9">
    <name type="scientific">Dictyocaulus viviparus</name>
    <name type="common">Bovine lungworm</name>
    <dbReference type="NCBI Taxonomy" id="29172"/>
    <lineage>
        <taxon>Eukaryota</taxon>
        <taxon>Metazoa</taxon>
        <taxon>Ecdysozoa</taxon>
        <taxon>Nematoda</taxon>
        <taxon>Chromadorea</taxon>
        <taxon>Rhabditida</taxon>
        <taxon>Rhabditina</taxon>
        <taxon>Rhabditomorpha</taxon>
        <taxon>Strongyloidea</taxon>
        <taxon>Metastrongylidae</taxon>
        <taxon>Dictyocaulus</taxon>
    </lineage>
</organism>
<dbReference type="AlphaFoldDB" id="A0A0D8XAH9"/>
<evidence type="ECO:0000256" key="5">
    <source>
        <dbReference type="ARBA" id="ARBA00022801"/>
    </source>
</evidence>
<evidence type="ECO:0000259" key="7">
    <source>
        <dbReference type="PROSITE" id="PS50957"/>
    </source>
</evidence>
<dbReference type="GO" id="GO:0004843">
    <property type="term" value="F:cysteine-type deubiquitinase activity"/>
    <property type="evidence" value="ECO:0007669"/>
    <property type="project" value="UniProtKB-EC"/>
</dbReference>
<keyword evidence="9" id="KW-1185">Reference proteome</keyword>
<protein>
    <recommendedName>
        <fullName evidence="2">ubiquitinyl hydrolase 1</fullName>
        <ecNumber evidence="2">3.4.19.12</ecNumber>
    </recommendedName>
</protein>
<keyword evidence="3" id="KW-0645">Protease</keyword>
<dbReference type="Gene3D" id="3.90.70.40">
    <property type="match status" value="1"/>
</dbReference>
<proteinExistence type="predicted"/>
<dbReference type="GO" id="GO:0006508">
    <property type="term" value="P:proteolysis"/>
    <property type="evidence" value="ECO:0007669"/>
    <property type="project" value="UniProtKB-KW"/>
</dbReference>
<dbReference type="PANTHER" id="PTHR13291">
    <property type="entry name" value="JOSEPHIN 1, 2"/>
    <property type="match status" value="1"/>
</dbReference>
<accession>A0A0D8XAH9</accession>
<keyword evidence="5" id="KW-0378">Hydrolase</keyword>
<gene>
    <name evidence="8" type="ORF">DICVIV_13391</name>
</gene>
<evidence type="ECO:0000313" key="9">
    <source>
        <dbReference type="Proteomes" id="UP000053766"/>
    </source>
</evidence>
<dbReference type="Proteomes" id="UP000053766">
    <property type="component" value="Unassembled WGS sequence"/>
</dbReference>
<dbReference type="PANTHER" id="PTHR13291:SF0">
    <property type="entry name" value="JOSEPHIN-LIKE PROTEIN"/>
    <property type="match status" value="1"/>
</dbReference>
<reference evidence="8 9" key="1">
    <citation type="submission" date="2013-11" db="EMBL/GenBank/DDBJ databases">
        <title>Draft genome of the bovine lungworm Dictyocaulus viviparus.</title>
        <authorList>
            <person name="Mitreva M."/>
        </authorList>
    </citation>
    <scope>NUCLEOTIDE SEQUENCE [LARGE SCALE GENOMIC DNA]</scope>
    <source>
        <strain evidence="8 9">HannoverDv2000</strain>
    </source>
</reference>
<evidence type="ECO:0000256" key="4">
    <source>
        <dbReference type="ARBA" id="ARBA00022786"/>
    </source>
</evidence>
<dbReference type="Pfam" id="PF02099">
    <property type="entry name" value="Josephin"/>
    <property type="match status" value="1"/>
</dbReference>
<dbReference type="InterPro" id="IPR006155">
    <property type="entry name" value="Josephin"/>
</dbReference>